<dbReference type="RefSeq" id="WP_131592395.1">
    <property type="nucleotide sequence ID" value="NZ_SJSL01000001.1"/>
</dbReference>
<dbReference type="Pfam" id="PF13229">
    <property type="entry name" value="Beta_helix"/>
    <property type="match status" value="1"/>
</dbReference>
<protein>
    <recommendedName>
        <fullName evidence="2">Right handed beta helix domain-containing protein</fullName>
    </recommendedName>
</protein>
<reference evidence="3 4" key="1">
    <citation type="submission" date="2019-02" db="EMBL/GenBank/DDBJ databases">
        <title>Pedobacter sp. RP-1-14 sp. nov., isolated from Arctic soil.</title>
        <authorList>
            <person name="Dahal R.H."/>
        </authorList>
    </citation>
    <scope>NUCLEOTIDE SEQUENCE [LARGE SCALE GENOMIC DNA]</scope>
    <source>
        <strain evidence="3 4">RP-1-14</strain>
    </source>
</reference>
<dbReference type="InterPro" id="IPR011050">
    <property type="entry name" value="Pectin_lyase_fold/virulence"/>
</dbReference>
<name>A0A4R0NR51_9SPHI</name>
<evidence type="ECO:0000256" key="1">
    <source>
        <dbReference type="SAM" id="Phobius"/>
    </source>
</evidence>
<feature type="transmembrane region" description="Helical" evidence="1">
    <location>
        <begin position="12"/>
        <end position="33"/>
    </location>
</feature>
<feature type="domain" description="Right handed beta helix" evidence="2">
    <location>
        <begin position="246"/>
        <end position="337"/>
    </location>
</feature>
<sequence length="474" mass="52465">MQPQLWQTKEFCVVLFMRLIVSLMVLLSIGLMACRKANDITTDKNVKLFFSTDTVFFDTVFTSVGSANKRIKIYNKEQKAVKVSHIKLSGESGSFFSLIINGTPANQISDLQIDGNDSISIYVKVNINPDDQYQPFIVQDSILFNTNGNKQSVPLVAYGQNAIFIDNQVISTSSTWNSTLPYIISRSVMVAAGVTLNIKPGTRVLFHGNAAMNIMGSLKAEGTKDRPVIFASDRLEPYYSEEPGQWKGIRFFSSSNSSSIGNTLIKNAIVGITVDSLSLNSSVKLTLSNSIVKNMQAAGLAGFGTEINAFNNLFYNCGQYLFYAVGGGRYNLKQNTFAGYNYHLPRSTPAVYFSDISVGYLAGDLSVELVNNIIWGSLAEEILIDKKTGFNVETNVRNNILKTLLQHFDDQLNQLNINPLFTNTNVWNFELQEGSPAFNKGADLSMDPHVNLLSRDLNNVPRIFPATLGCYEKK</sequence>
<dbReference type="OrthoDB" id="1111178at2"/>
<proteinExistence type="predicted"/>
<evidence type="ECO:0000313" key="3">
    <source>
        <dbReference type="EMBL" id="TCD02649.1"/>
    </source>
</evidence>
<gene>
    <name evidence="3" type="ORF">EZ437_01295</name>
</gene>
<comment type="caution">
    <text evidence="3">The sequence shown here is derived from an EMBL/GenBank/DDBJ whole genome shotgun (WGS) entry which is preliminary data.</text>
</comment>
<dbReference type="EMBL" id="SJSL01000001">
    <property type="protein sequence ID" value="TCD02649.1"/>
    <property type="molecule type" value="Genomic_DNA"/>
</dbReference>
<keyword evidence="4" id="KW-1185">Reference proteome</keyword>
<accession>A0A4R0NR51</accession>
<keyword evidence="1" id="KW-1133">Transmembrane helix</keyword>
<organism evidence="3 4">
    <name type="scientific">Pedobacter psychroterrae</name>
    <dbReference type="NCBI Taxonomy" id="2530453"/>
    <lineage>
        <taxon>Bacteria</taxon>
        <taxon>Pseudomonadati</taxon>
        <taxon>Bacteroidota</taxon>
        <taxon>Sphingobacteriia</taxon>
        <taxon>Sphingobacteriales</taxon>
        <taxon>Sphingobacteriaceae</taxon>
        <taxon>Pedobacter</taxon>
    </lineage>
</organism>
<evidence type="ECO:0000259" key="2">
    <source>
        <dbReference type="Pfam" id="PF13229"/>
    </source>
</evidence>
<evidence type="ECO:0000313" key="4">
    <source>
        <dbReference type="Proteomes" id="UP000293347"/>
    </source>
</evidence>
<keyword evidence="1" id="KW-0812">Transmembrane</keyword>
<dbReference type="SUPFAM" id="SSF51126">
    <property type="entry name" value="Pectin lyase-like"/>
    <property type="match status" value="1"/>
</dbReference>
<dbReference type="AlphaFoldDB" id="A0A4R0NR51"/>
<dbReference type="InterPro" id="IPR039448">
    <property type="entry name" value="Beta_helix"/>
</dbReference>
<dbReference type="Proteomes" id="UP000293347">
    <property type="component" value="Unassembled WGS sequence"/>
</dbReference>
<keyword evidence="1" id="KW-0472">Membrane</keyword>